<dbReference type="FunFam" id="2.40.10.10:FF:000068">
    <property type="entry name" value="transmembrane protease serine 2"/>
    <property type="match status" value="1"/>
</dbReference>
<evidence type="ECO:0000259" key="4">
    <source>
        <dbReference type="PROSITE" id="PS50240"/>
    </source>
</evidence>
<evidence type="ECO:0000256" key="1">
    <source>
        <dbReference type="ARBA" id="ARBA00023157"/>
    </source>
</evidence>
<dbReference type="EMBL" id="CAJOBC010008410">
    <property type="protein sequence ID" value="CAF3960806.1"/>
    <property type="molecule type" value="Genomic_DNA"/>
</dbReference>
<dbReference type="EMBL" id="CAJNOQ010008410">
    <property type="protein sequence ID" value="CAF1196443.1"/>
    <property type="molecule type" value="Genomic_DNA"/>
</dbReference>
<dbReference type="InterPro" id="IPR043504">
    <property type="entry name" value="Peptidase_S1_PA_chymotrypsin"/>
</dbReference>
<dbReference type="InterPro" id="IPR001314">
    <property type="entry name" value="Peptidase_S1A"/>
</dbReference>
<dbReference type="InterPro" id="IPR009003">
    <property type="entry name" value="Peptidase_S1_PA"/>
</dbReference>
<evidence type="ECO:0000313" key="6">
    <source>
        <dbReference type="EMBL" id="CAF1196443.1"/>
    </source>
</evidence>
<dbReference type="PROSITE" id="PS00134">
    <property type="entry name" value="TRYPSIN_HIS"/>
    <property type="match status" value="1"/>
</dbReference>
<dbReference type="Proteomes" id="UP000682733">
    <property type="component" value="Unassembled WGS sequence"/>
</dbReference>
<evidence type="ECO:0000313" key="7">
    <source>
        <dbReference type="EMBL" id="CAF3777017.1"/>
    </source>
</evidence>
<evidence type="ECO:0000256" key="3">
    <source>
        <dbReference type="SAM" id="SignalP"/>
    </source>
</evidence>
<dbReference type="InterPro" id="IPR001254">
    <property type="entry name" value="Trypsin_dom"/>
</dbReference>
<dbReference type="CDD" id="cd00190">
    <property type="entry name" value="Tryp_SPc"/>
    <property type="match status" value="1"/>
</dbReference>
<dbReference type="Gene3D" id="2.40.10.10">
    <property type="entry name" value="Trypsin-like serine proteases"/>
    <property type="match status" value="1"/>
</dbReference>
<keyword evidence="2" id="KW-0720">Serine protease</keyword>
<evidence type="ECO:0000313" key="8">
    <source>
        <dbReference type="EMBL" id="CAF3960806.1"/>
    </source>
</evidence>
<dbReference type="Proteomes" id="UP000663829">
    <property type="component" value="Unassembled WGS sequence"/>
</dbReference>
<dbReference type="EMBL" id="CAJOBA010006586">
    <property type="protein sequence ID" value="CAF3777017.1"/>
    <property type="molecule type" value="Genomic_DNA"/>
</dbReference>
<dbReference type="PRINTS" id="PR00722">
    <property type="entry name" value="CHYMOTRYPSIN"/>
</dbReference>
<dbReference type="PROSITE" id="PS00135">
    <property type="entry name" value="TRYPSIN_SER"/>
    <property type="match status" value="1"/>
</dbReference>
<keyword evidence="9" id="KW-1185">Reference proteome</keyword>
<evidence type="ECO:0000313" key="5">
    <source>
        <dbReference type="EMBL" id="CAF1007996.1"/>
    </source>
</evidence>
<dbReference type="SMART" id="SM00020">
    <property type="entry name" value="Tryp_SPc"/>
    <property type="match status" value="1"/>
</dbReference>
<keyword evidence="1" id="KW-1015">Disulfide bond</keyword>
<organism evidence="6 9">
    <name type="scientific">Didymodactylos carnosus</name>
    <dbReference type="NCBI Taxonomy" id="1234261"/>
    <lineage>
        <taxon>Eukaryota</taxon>
        <taxon>Metazoa</taxon>
        <taxon>Spiralia</taxon>
        <taxon>Gnathifera</taxon>
        <taxon>Rotifera</taxon>
        <taxon>Eurotatoria</taxon>
        <taxon>Bdelloidea</taxon>
        <taxon>Philodinida</taxon>
        <taxon>Philodinidae</taxon>
        <taxon>Didymodactylos</taxon>
    </lineage>
</organism>
<dbReference type="GO" id="GO:0004252">
    <property type="term" value="F:serine-type endopeptidase activity"/>
    <property type="evidence" value="ECO:0007669"/>
    <property type="project" value="InterPro"/>
</dbReference>
<dbReference type="PROSITE" id="PS50240">
    <property type="entry name" value="TRYPSIN_DOM"/>
    <property type="match status" value="1"/>
</dbReference>
<sequence>MKFISVVLTVFLAVSINKSFGQDELFPPVGSCGITNIEPKESTRIVNGIAATPHSFPWQCLLVGFFTNGTAKHYCGCSIISPRHILTAAHCVVDMKNDPDNVRIYPGLHYFSASTLIKDNGLPCREIFVHGSYAASSLNNDVAVLRLKTAVQIDYEKTAPICYPLATNADAVKVNEEVIATGWGSMSGSPNRTSAHRPTELMQVRLKHVPNSQTDCKKLTSILGFIDQPAKMCAYGEWKSVCFGDSGGPLIRKRTTNGGQTYYEQVGIMSGTIDCSFTKPMPDIYANVRYLSKFITDSVKKSP</sequence>
<evidence type="ECO:0000256" key="2">
    <source>
        <dbReference type="RuleBase" id="RU363034"/>
    </source>
</evidence>
<dbReference type="Pfam" id="PF00089">
    <property type="entry name" value="Trypsin"/>
    <property type="match status" value="1"/>
</dbReference>
<dbReference type="PANTHER" id="PTHR24252:SF7">
    <property type="entry name" value="HYALIN"/>
    <property type="match status" value="1"/>
</dbReference>
<proteinExistence type="predicted"/>
<dbReference type="InterPro" id="IPR018114">
    <property type="entry name" value="TRYPSIN_HIS"/>
</dbReference>
<dbReference type="Proteomes" id="UP000681722">
    <property type="component" value="Unassembled WGS sequence"/>
</dbReference>
<dbReference type="EMBL" id="CAJNOK010006578">
    <property type="protein sequence ID" value="CAF1007996.1"/>
    <property type="molecule type" value="Genomic_DNA"/>
</dbReference>
<dbReference type="Proteomes" id="UP000677228">
    <property type="component" value="Unassembled WGS sequence"/>
</dbReference>
<feature type="chain" id="PRO_5035685593" description="Peptidase S1 domain-containing protein" evidence="3">
    <location>
        <begin position="22"/>
        <end position="303"/>
    </location>
</feature>
<dbReference type="InterPro" id="IPR033116">
    <property type="entry name" value="TRYPSIN_SER"/>
</dbReference>
<dbReference type="GO" id="GO:0006508">
    <property type="term" value="P:proteolysis"/>
    <property type="evidence" value="ECO:0007669"/>
    <property type="project" value="UniProtKB-KW"/>
</dbReference>
<protein>
    <recommendedName>
        <fullName evidence="4">Peptidase S1 domain-containing protein</fullName>
    </recommendedName>
</protein>
<keyword evidence="2" id="KW-0378">Hydrolase</keyword>
<dbReference type="SUPFAM" id="SSF50494">
    <property type="entry name" value="Trypsin-like serine proteases"/>
    <property type="match status" value="1"/>
</dbReference>
<reference evidence="6" key="1">
    <citation type="submission" date="2021-02" db="EMBL/GenBank/DDBJ databases">
        <authorList>
            <person name="Nowell W R."/>
        </authorList>
    </citation>
    <scope>NUCLEOTIDE SEQUENCE</scope>
</reference>
<keyword evidence="2" id="KW-0645">Protease</keyword>
<gene>
    <name evidence="6" type="ORF">GPM918_LOCUS23487</name>
    <name evidence="5" type="ORF">OVA965_LOCUS14896</name>
    <name evidence="8" type="ORF">SRO942_LOCUS23484</name>
    <name evidence="7" type="ORF">TMI583_LOCUS14900</name>
</gene>
<evidence type="ECO:0000313" key="9">
    <source>
        <dbReference type="Proteomes" id="UP000663829"/>
    </source>
</evidence>
<keyword evidence="3" id="KW-0732">Signal</keyword>
<name>A0A814W326_9BILA</name>
<feature type="domain" description="Peptidase S1" evidence="4">
    <location>
        <begin position="45"/>
        <end position="300"/>
    </location>
</feature>
<comment type="caution">
    <text evidence="6">The sequence shown here is derived from an EMBL/GenBank/DDBJ whole genome shotgun (WGS) entry which is preliminary data.</text>
</comment>
<dbReference type="OrthoDB" id="10059102at2759"/>
<accession>A0A814W326</accession>
<feature type="signal peptide" evidence="3">
    <location>
        <begin position="1"/>
        <end position="21"/>
    </location>
</feature>
<dbReference type="PANTHER" id="PTHR24252">
    <property type="entry name" value="ACROSIN-RELATED"/>
    <property type="match status" value="1"/>
</dbReference>
<dbReference type="AlphaFoldDB" id="A0A814W326"/>